<dbReference type="InterPro" id="IPR029058">
    <property type="entry name" value="AB_hydrolase_fold"/>
</dbReference>
<evidence type="ECO:0000256" key="5">
    <source>
        <dbReference type="ARBA" id="ARBA00023180"/>
    </source>
</evidence>
<keyword evidence="2" id="KW-0121">Carboxypeptidase</keyword>
<dbReference type="GO" id="GO:0006508">
    <property type="term" value="P:proteolysis"/>
    <property type="evidence" value="ECO:0007669"/>
    <property type="project" value="UniProtKB-KW"/>
</dbReference>
<dbReference type="AlphaFoldDB" id="A0A238FC68"/>
<dbReference type="SUPFAM" id="SSF53474">
    <property type="entry name" value="alpha/beta-Hydrolases"/>
    <property type="match status" value="1"/>
</dbReference>
<evidence type="ECO:0000313" key="7">
    <source>
        <dbReference type="Proteomes" id="UP000198372"/>
    </source>
</evidence>
<keyword evidence="4" id="KW-0378">Hydrolase</keyword>
<evidence type="ECO:0000313" key="6">
    <source>
        <dbReference type="EMBL" id="SCV69593.1"/>
    </source>
</evidence>
<proteinExistence type="inferred from homology"/>
<dbReference type="Proteomes" id="UP000198372">
    <property type="component" value="Unassembled WGS sequence"/>
</dbReference>
<dbReference type="Gene3D" id="3.40.50.1820">
    <property type="entry name" value="alpha/beta hydrolase"/>
    <property type="match status" value="1"/>
</dbReference>
<dbReference type="InterPro" id="IPR001563">
    <property type="entry name" value="Peptidase_S10"/>
</dbReference>
<dbReference type="OrthoDB" id="443318at2759"/>
<organism evidence="6 7">
    <name type="scientific">Microbotryum intermedium</name>
    <dbReference type="NCBI Taxonomy" id="269621"/>
    <lineage>
        <taxon>Eukaryota</taxon>
        <taxon>Fungi</taxon>
        <taxon>Dikarya</taxon>
        <taxon>Basidiomycota</taxon>
        <taxon>Pucciniomycotina</taxon>
        <taxon>Microbotryomycetes</taxon>
        <taxon>Microbotryales</taxon>
        <taxon>Microbotryaceae</taxon>
        <taxon>Microbotryum</taxon>
    </lineage>
</organism>
<keyword evidence="5" id="KW-0325">Glycoprotein</keyword>
<keyword evidence="3" id="KW-0645">Protease</keyword>
<comment type="similarity">
    <text evidence="1">Belongs to the peptidase S10 family.</text>
</comment>
<evidence type="ECO:0000256" key="3">
    <source>
        <dbReference type="ARBA" id="ARBA00022670"/>
    </source>
</evidence>
<dbReference type="STRING" id="269621.A0A238FC68"/>
<evidence type="ECO:0000256" key="4">
    <source>
        <dbReference type="ARBA" id="ARBA00022801"/>
    </source>
</evidence>
<name>A0A238FC68_9BASI</name>
<reference evidence="7" key="1">
    <citation type="submission" date="2016-09" db="EMBL/GenBank/DDBJ databases">
        <authorList>
            <person name="Jeantristanb JTB J.-T."/>
            <person name="Ricardo R."/>
        </authorList>
    </citation>
    <scope>NUCLEOTIDE SEQUENCE [LARGE SCALE GENOMIC DNA]</scope>
</reference>
<gene>
    <name evidence="6" type="ORF">BQ2448_2613</name>
</gene>
<protein>
    <submittedName>
        <fullName evidence="6">BQ2448_2613 protein</fullName>
    </submittedName>
</protein>
<dbReference type="EMBL" id="FMSP01000004">
    <property type="protein sequence ID" value="SCV69593.1"/>
    <property type="molecule type" value="Genomic_DNA"/>
</dbReference>
<sequence length="91" mass="9988">MCPGNQLFTHPDFPDNSLAFKESKVTQRRSRGCSSSTALFFALGPCLVADGGKNTVRNPYSWNEKVNNIFLDSLIKVGTPNDIVTFAYPSS</sequence>
<dbReference type="Pfam" id="PF00450">
    <property type="entry name" value="Peptidase_S10"/>
    <property type="match status" value="1"/>
</dbReference>
<dbReference type="GO" id="GO:0004185">
    <property type="term" value="F:serine-type carboxypeptidase activity"/>
    <property type="evidence" value="ECO:0007669"/>
    <property type="project" value="InterPro"/>
</dbReference>
<accession>A0A238FC68</accession>
<keyword evidence="7" id="KW-1185">Reference proteome</keyword>
<evidence type="ECO:0000256" key="1">
    <source>
        <dbReference type="ARBA" id="ARBA00009431"/>
    </source>
</evidence>
<evidence type="ECO:0000256" key="2">
    <source>
        <dbReference type="ARBA" id="ARBA00022645"/>
    </source>
</evidence>